<feature type="transmembrane region" description="Helical" evidence="1">
    <location>
        <begin position="193"/>
        <end position="215"/>
    </location>
</feature>
<sequence length="226" mass="25457">MSKIDTILAIFYKDLKYLKYQKREIYWSIASIFIFPALLFMPKTPFSLVGYFFRTSVILFSGLMPLGVAGSFSGNSISFERMDETLEFLLSSGIKPLNFYIGKIILPLLLGMIYSIISTIEMSTLLKYVFVDISIPLETLIIIPLCSAIIGSNGGIISRLLFKSDVKAVNIEAIFTLIILILPYIIVRPDLGGINAIIYMIIILFVFFSLIVLGIHQIKNKKVLDF</sequence>
<keyword evidence="1" id="KW-0812">Transmembrane</keyword>
<reference evidence="2 3" key="1">
    <citation type="submission" date="2018-06" db="EMBL/GenBank/DDBJ databases">
        <title>Genome sequencing of Oceanotoga sp. sy52.</title>
        <authorList>
            <person name="Mori K."/>
        </authorList>
    </citation>
    <scope>NUCLEOTIDE SEQUENCE [LARGE SCALE GENOMIC DNA]</scope>
    <source>
        <strain evidence="3">sy52</strain>
    </source>
</reference>
<dbReference type="AlphaFoldDB" id="A0A7G1G1D9"/>
<keyword evidence="1" id="KW-0472">Membrane</keyword>
<evidence type="ECO:0000313" key="2">
    <source>
        <dbReference type="EMBL" id="BBE30081.1"/>
    </source>
</evidence>
<feature type="transmembrane region" description="Helical" evidence="1">
    <location>
        <begin position="169"/>
        <end position="187"/>
    </location>
</feature>
<name>A0A7G1G1D9_9BACT</name>
<dbReference type="KEGG" id="ocy:OSSY52_02220"/>
<proteinExistence type="predicted"/>
<keyword evidence="3" id="KW-1185">Reference proteome</keyword>
<feature type="transmembrane region" description="Helical" evidence="1">
    <location>
        <begin position="25"/>
        <end position="42"/>
    </location>
</feature>
<accession>A0A7G1G1D9</accession>
<organism evidence="2 3">
    <name type="scientific">Tepiditoga spiralis</name>
    <dbReference type="NCBI Taxonomy" id="2108365"/>
    <lineage>
        <taxon>Bacteria</taxon>
        <taxon>Thermotogati</taxon>
        <taxon>Thermotogota</taxon>
        <taxon>Thermotogae</taxon>
        <taxon>Petrotogales</taxon>
        <taxon>Petrotogaceae</taxon>
        <taxon>Tepiditoga</taxon>
    </lineage>
</organism>
<evidence type="ECO:0000256" key="1">
    <source>
        <dbReference type="SAM" id="Phobius"/>
    </source>
</evidence>
<dbReference type="EMBL" id="AP018712">
    <property type="protein sequence ID" value="BBE30081.1"/>
    <property type="molecule type" value="Genomic_DNA"/>
</dbReference>
<gene>
    <name evidence="2" type="ORF">OSSY52_02220</name>
</gene>
<feature type="transmembrane region" description="Helical" evidence="1">
    <location>
        <begin position="48"/>
        <end position="72"/>
    </location>
</feature>
<dbReference type="RefSeq" id="WP_190615213.1">
    <property type="nucleotide sequence ID" value="NZ_AP018712.1"/>
</dbReference>
<feature type="transmembrane region" description="Helical" evidence="1">
    <location>
        <begin position="140"/>
        <end position="162"/>
    </location>
</feature>
<dbReference type="InParanoid" id="A0A7G1G1D9"/>
<feature type="transmembrane region" description="Helical" evidence="1">
    <location>
        <begin position="100"/>
        <end position="120"/>
    </location>
</feature>
<evidence type="ECO:0000313" key="3">
    <source>
        <dbReference type="Proteomes" id="UP000516361"/>
    </source>
</evidence>
<keyword evidence="1" id="KW-1133">Transmembrane helix</keyword>
<protein>
    <submittedName>
        <fullName evidence="2">Uncharacterized protein</fullName>
    </submittedName>
</protein>
<dbReference type="Proteomes" id="UP000516361">
    <property type="component" value="Chromosome"/>
</dbReference>